<comment type="caution">
    <text evidence="5">The sequence shown here is derived from an EMBL/GenBank/DDBJ whole genome shotgun (WGS) entry which is preliminary data.</text>
</comment>
<evidence type="ECO:0000313" key="6">
    <source>
        <dbReference type="Proteomes" id="UP000256845"/>
    </source>
</evidence>
<dbReference type="InterPro" id="IPR043128">
    <property type="entry name" value="Rev_trsase/Diguanyl_cyclase"/>
</dbReference>
<feature type="domain" description="EAL" evidence="3">
    <location>
        <begin position="465"/>
        <end position="721"/>
    </location>
</feature>
<dbReference type="InterPro" id="IPR029787">
    <property type="entry name" value="Nucleotide_cyclase"/>
</dbReference>
<dbReference type="InterPro" id="IPR035919">
    <property type="entry name" value="EAL_sf"/>
</dbReference>
<dbReference type="NCBIfam" id="TIGR00254">
    <property type="entry name" value="GGDEF"/>
    <property type="match status" value="1"/>
</dbReference>
<evidence type="ECO:0000313" key="5">
    <source>
        <dbReference type="EMBL" id="RED49156.1"/>
    </source>
</evidence>
<dbReference type="SUPFAM" id="SSF141868">
    <property type="entry name" value="EAL domain-like"/>
    <property type="match status" value="1"/>
</dbReference>
<dbReference type="SUPFAM" id="SSF55073">
    <property type="entry name" value="Nucleotide cyclase"/>
    <property type="match status" value="1"/>
</dbReference>
<dbReference type="SUPFAM" id="SSF55785">
    <property type="entry name" value="PYP-like sensor domain (PAS domain)"/>
    <property type="match status" value="2"/>
</dbReference>
<dbReference type="Gene3D" id="3.30.450.20">
    <property type="entry name" value="PAS domain"/>
    <property type="match status" value="2"/>
</dbReference>
<proteinExistence type="predicted"/>
<dbReference type="EMBL" id="QRDW01000006">
    <property type="protein sequence ID" value="RED49156.1"/>
    <property type="molecule type" value="Genomic_DNA"/>
</dbReference>
<feature type="compositionally biased region" description="Low complexity" evidence="1">
    <location>
        <begin position="10"/>
        <end position="22"/>
    </location>
</feature>
<dbReference type="PANTHER" id="PTHR44757:SF2">
    <property type="entry name" value="BIOFILM ARCHITECTURE MAINTENANCE PROTEIN MBAA"/>
    <property type="match status" value="1"/>
</dbReference>
<sequence>MGCTPLSENADLTSATASGATDAADRDWKTARRKPAAISCLEFLDSMRQAALQVTEDGDVVAANRHAARMTGRHIDALRNKPLDLILPWLNPENTARWLLELAQHDIPLETEILQFNGTRMPVFLQVRKPDILAADHYLLSLQERPQQEQMPEDLLLSEQRLRQAVEIFDLCHFDWELDNGRATYDGEWPRLTGLTPETHDPLDIHWLLDLLHAEDHGMVFMELTALRQGRKRRFDCEVRLEADKGEEDRWYRMRAQAIRGENGKPERVIGALQDISTYKSTEQQAALIVQQDALTGLPNRQHLLNQIHRVMDTGDAGAKTPFALIMIDVDRFRYVNESLGHELGDSILRILATRIQKHLRQEDLVARLSGDQFAVLAQGVSPGRAVQARIIRIRRKIAETLHVTDEIPVNLDINVGIRYWNGKERLSAEEILRDASVALHHAKETGTTRVVEYFPELQRRMMETVRFENDIREAIRNDGVEVHYQPIIEAHTGRPIGFEALVRMRHPERGLIPPADFIGIAEETGLIGDLSRIVLKKATRQLAAWKREFPSLNGLTVAINLSPSQFDDPAIIDQIAKALEKSGLSGDDIKIEVTESMLMENTSQTVTIMEDMKDRGIRICIDDFGTGYSSFSHLRNHAFDTLKIDRSFIMRITEDKRDAELVRTILQLGQNIGMNIIVEGVETKDQRTLLSDLGAHHMQGFLFGKPLPAKAISDWLSDWVPG</sequence>
<dbReference type="CDD" id="cd00130">
    <property type="entry name" value="PAS"/>
    <property type="match status" value="1"/>
</dbReference>
<evidence type="ECO:0000256" key="1">
    <source>
        <dbReference type="SAM" id="MobiDB-lite"/>
    </source>
</evidence>
<dbReference type="Gene3D" id="3.20.20.450">
    <property type="entry name" value="EAL domain"/>
    <property type="match status" value="1"/>
</dbReference>
<feature type="region of interest" description="Disordered" evidence="1">
    <location>
        <begin position="1"/>
        <end position="27"/>
    </location>
</feature>
<dbReference type="PROSITE" id="PS50887">
    <property type="entry name" value="GGDEF"/>
    <property type="match status" value="1"/>
</dbReference>
<dbReference type="InterPro" id="IPR000700">
    <property type="entry name" value="PAS-assoc_C"/>
</dbReference>
<dbReference type="Pfam" id="PF08447">
    <property type="entry name" value="PAS_3"/>
    <property type="match status" value="1"/>
</dbReference>
<dbReference type="InterPro" id="IPR000014">
    <property type="entry name" value="PAS"/>
</dbReference>
<dbReference type="Pfam" id="PF13426">
    <property type="entry name" value="PAS_9"/>
    <property type="match status" value="1"/>
</dbReference>
<dbReference type="AlphaFoldDB" id="A0A3D9HJQ7"/>
<dbReference type="CDD" id="cd01948">
    <property type="entry name" value="EAL"/>
    <property type="match status" value="1"/>
</dbReference>
<dbReference type="RefSeq" id="WP_181905384.1">
    <property type="nucleotide sequence ID" value="NZ_QRDW01000006.1"/>
</dbReference>
<dbReference type="SMART" id="SM00052">
    <property type="entry name" value="EAL"/>
    <property type="match status" value="1"/>
</dbReference>
<dbReference type="PANTHER" id="PTHR44757">
    <property type="entry name" value="DIGUANYLATE CYCLASE DGCP"/>
    <property type="match status" value="1"/>
</dbReference>
<dbReference type="Pfam" id="PF00990">
    <property type="entry name" value="GGDEF"/>
    <property type="match status" value="1"/>
</dbReference>
<reference evidence="5 6" key="1">
    <citation type="submission" date="2018-07" db="EMBL/GenBank/DDBJ databases">
        <title>Genomic Encyclopedia of Type Strains, Phase III (KMG-III): the genomes of soil and plant-associated and newly described type strains.</title>
        <authorList>
            <person name="Whitman W."/>
        </authorList>
    </citation>
    <scope>NUCLEOTIDE SEQUENCE [LARGE SCALE GENOMIC DNA]</scope>
    <source>
        <strain evidence="5 6">CECT 8488</strain>
    </source>
</reference>
<dbReference type="InterPro" id="IPR001633">
    <property type="entry name" value="EAL_dom"/>
</dbReference>
<dbReference type="InterPro" id="IPR013655">
    <property type="entry name" value="PAS_fold_3"/>
</dbReference>
<dbReference type="Proteomes" id="UP000256845">
    <property type="component" value="Unassembled WGS sequence"/>
</dbReference>
<dbReference type="InterPro" id="IPR000160">
    <property type="entry name" value="GGDEF_dom"/>
</dbReference>
<dbReference type="PROSITE" id="PS50113">
    <property type="entry name" value="PAC"/>
    <property type="match status" value="1"/>
</dbReference>
<dbReference type="InterPro" id="IPR035965">
    <property type="entry name" value="PAS-like_dom_sf"/>
</dbReference>
<dbReference type="PROSITE" id="PS50883">
    <property type="entry name" value="EAL"/>
    <property type="match status" value="1"/>
</dbReference>
<feature type="domain" description="GGDEF" evidence="4">
    <location>
        <begin position="321"/>
        <end position="456"/>
    </location>
</feature>
<protein>
    <submittedName>
        <fullName evidence="5">Diguanylate cyclase (GGDEF)-like protein</fullName>
    </submittedName>
</protein>
<dbReference type="SMART" id="SM00267">
    <property type="entry name" value="GGDEF"/>
    <property type="match status" value="1"/>
</dbReference>
<dbReference type="InterPro" id="IPR052155">
    <property type="entry name" value="Biofilm_reg_signaling"/>
</dbReference>
<evidence type="ECO:0000259" key="3">
    <source>
        <dbReference type="PROSITE" id="PS50883"/>
    </source>
</evidence>
<accession>A0A3D9HJQ7</accession>
<gene>
    <name evidence="5" type="ORF">DFP90_106134</name>
</gene>
<organism evidence="5 6">
    <name type="scientific">Aestuariispira insulae</name>
    <dbReference type="NCBI Taxonomy" id="1461337"/>
    <lineage>
        <taxon>Bacteria</taxon>
        <taxon>Pseudomonadati</taxon>
        <taxon>Pseudomonadota</taxon>
        <taxon>Alphaproteobacteria</taxon>
        <taxon>Rhodospirillales</taxon>
        <taxon>Kiloniellaceae</taxon>
        <taxon>Aestuariispira</taxon>
    </lineage>
</organism>
<evidence type="ECO:0000259" key="4">
    <source>
        <dbReference type="PROSITE" id="PS50887"/>
    </source>
</evidence>
<evidence type="ECO:0000259" key="2">
    <source>
        <dbReference type="PROSITE" id="PS50113"/>
    </source>
</evidence>
<feature type="domain" description="PAC" evidence="2">
    <location>
        <begin position="235"/>
        <end position="288"/>
    </location>
</feature>
<dbReference type="Pfam" id="PF00563">
    <property type="entry name" value="EAL"/>
    <property type="match status" value="1"/>
</dbReference>
<keyword evidence="6" id="KW-1185">Reference proteome</keyword>
<dbReference type="Gene3D" id="3.30.70.270">
    <property type="match status" value="1"/>
</dbReference>
<name>A0A3D9HJQ7_9PROT</name>
<dbReference type="CDD" id="cd01949">
    <property type="entry name" value="GGDEF"/>
    <property type="match status" value="1"/>
</dbReference>